<dbReference type="Proteomes" id="UP000801492">
    <property type="component" value="Unassembled WGS sequence"/>
</dbReference>
<feature type="region of interest" description="Disordered" evidence="1">
    <location>
        <begin position="1"/>
        <end position="42"/>
    </location>
</feature>
<feature type="compositionally biased region" description="Basic and acidic residues" evidence="1">
    <location>
        <begin position="1"/>
        <end position="14"/>
    </location>
</feature>
<keyword evidence="3" id="KW-1185">Reference proteome</keyword>
<organism evidence="2 3">
    <name type="scientific">Ignelater luminosus</name>
    <name type="common">Cucubano</name>
    <name type="synonym">Pyrophorus luminosus</name>
    <dbReference type="NCBI Taxonomy" id="2038154"/>
    <lineage>
        <taxon>Eukaryota</taxon>
        <taxon>Metazoa</taxon>
        <taxon>Ecdysozoa</taxon>
        <taxon>Arthropoda</taxon>
        <taxon>Hexapoda</taxon>
        <taxon>Insecta</taxon>
        <taxon>Pterygota</taxon>
        <taxon>Neoptera</taxon>
        <taxon>Endopterygota</taxon>
        <taxon>Coleoptera</taxon>
        <taxon>Polyphaga</taxon>
        <taxon>Elateriformia</taxon>
        <taxon>Elateroidea</taxon>
        <taxon>Elateridae</taxon>
        <taxon>Agrypninae</taxon>
        <taxon>Pyrophorini</taxon>
        <taxon>Ignelater</taxon>
    </lineage>
</organism>
<protein>
    <submittedName>
        <fullName evidence="2">Uncharacterized protein</fullName>
    </submittedName>
</protein>
<gene>
    <name evidence="2" type="ORF">ILUMI_10864</name>
</gene>
<comment type="caution">
    <text evidence="2">The sequence shown here is derived from an EMBL/GenBank/DDBJ whole genome shotgun (WGS) entry which is preliminary data.</text>
</comment>
<dbReference type="AlphaFoldDB" id="A0A8K0CZK5"/>
<proteinExistence type="predicted"/>
<sequence length="74" mass="8410">MLKDIKDKEGKLLTEETTIMESNEAKQEPDENAENGKAITRKELEESRKRIKVGKSTEHNGIAGEMLKRSSYCN</sequence>
<evidence type="ECO:0000313" key="2">
    <source>
        <dbReference type="EMBL" id="KAF2895309.1"/>
    </source>
</evidence>
<accession>A0A8K0CZK5</accession>
<evidence type="ECO:0000313" key="3">
    <source>
        <dbReference type="Proteomes" id="UP000801492"/>
    </source>
</evidence>
<dbReference type="EMBL" id="VTPC01006054">
    <property type="protein sequence ID" value="KAF2895309.1"/>
    <property type="molecule type" value="Genomic_DNA"/>
</dbReference>
<evidence type="ECO:0000256" key="1">
    <source>
        <dbReference type="SAM" id="MobiDB-lite"/>
    </source>
</evidence>
<name>A0A8K0CZK5_IGNLU</name>
<reference evidence="2" key="1">
    <citation type="submission" date="2019-08" db="EMBL/GenBank/DDBJ databases">
        <title>The genome of the North American firefly Photinus pyralis.</title>
        <authorList>
            <consortium name="Photinus pyralis genome working group"/>
            <person name="Fallon T.R."/>
            <person name="Sander Lower S.E."/>
            <person name="Weng J.-K."/>
        </authorList>
    </citation>
    <scope>NUCLEOTIDE SEQUENCE</scope>
    <source>
        <strain evidence="2">TRF0915ILg1</strain>
        <tissue evidence="2">Whole body</tissue>
    </source>
</reference>